<dbReference type="Gene3D" id="3.90.226.30">
    <property type="match status" value="1"/>
</dbReference>
<dbReference type="NCBIfam" id="NF033504">
    <property type="entry name" value="Ni_dep_LarA"/>
    <property type="match status" value="1"/>
</dbReference>
<dbReference type="Proteomes" id="UP001194469">
    <property type="component" value="Unassembled WGS sequence"/>
</dbReference>
<keyword evidence="4" id="KW-1185">Reference proteome</keyword>
<dbReference type="PANTHER" id="PTHR33171">
    <property type="entry name" value="LAR_N DOMAIN-CONTAINING PROTEIN"/>
    <property type="match status" value="1"/>
</dbReference>
<sequence>MRIDLKYGHGYVPLELPDSVHVDVFEPNPVQPLADPLAALHAALDEPLGCQRLEERPAPRSVAIAVPDETRPVPVRLLLPPLLDRLFAAYPTLRPQDVVIVVGGGLHPPADKAQLARVLPEDMRGCRVVAHDAEHSALARFGATTRGTPVEVNAAYGAAELRLVIGMVDAHQFVGFTGGAKGVAIGCASAAMIEANHRLMRDPAATVGAIETNPVRLDLDEAGELAGVAMAINVVLDASKRPVTIMAGWPPQVMRAAAKVTAQVYGLAYDAPYDMVIASCGGTPKDLCLYQAQKGLNTAVQCAAPGAKVLLVAECGQGVGDEVYHDYVRRFPCAHALKKDFESGAFRMGAHKGFLFARATTSFEVVVHSDLDPARLRECLLTPGDMQETVNTWLAGMRQPRVAVVKNANSSFFYRK</sequence>
<dbReference type="InterPro" id="IPR018657">
    <property type="entry name" value="LarA-like_N"/>
</dbReference>
<dbReference type="InterPro" id="IPR043166">
    <property type="entry name" value="LarA-like_C"/>
</dbReference>
<dbReference type="Pfam" id="PF09861">
    <property type="entry name" value="Lar_N"/>
    <property type="match status" value="1"/>
</dbReference>
<dbReference type="EMBL" id="VRYY01000320">
    <property type="protein sequence ID" value="MBG3877558.1"/>
    <property type="molecule type" value="Genomic_DNA"/>
</dbReference>
<dbReference type="InterPro" id="IPR048068">
    <property type="entry name" value="LarA-like"/>
</dbReference>
<feature type="domain" description="Lactate racemase C-terminal" evidence="2">
    <location>
        <begin position="272"/>
        <end position="370"/>
    </location>
</feature>
<dbReference type="RefSeq" id="WP_196609639.1">
    <property type="nucleotide sequence ID" value="NZ_VRYY01000320.1"/>
</dbReference>
<evidence type="ECO:0000313" key="3">
    <source>
        <dbReference type="EMBL" id="MBG3877558.1"/>
    </source>
</evidence>
<evidence type="ECO:0000259" key="2">
    <source>
        <dbReference type="Pfam" id="PF21113"/>
    </source>
</evidence>
<evidence type="ECO:0000259" key="1">
    <source>
        <dbReference type="Pfam" id="PF09861"/>
    </source>
</evidence>
<name>A0ABS0J767_9BACT</name>
<dbReference type="InterPro" id="IPR047926">
    <property type="entry name" value="Ni_dep_LarA"/>
</dbReference>
<gene>
    <name evidence="3" type="primary">larA</name>
    <name evidence="3" type="ORF">FVW20_11160</name>
</gene>
<dbReference type="Gene3D" id="3.40.50.11440">
    <property type="match status" value="1"/>
</dbReference>
<proteinExistence type="predicted"/>
<accession>A0ABS0J767</accession>
<organism evidence="3 4">
    <name type="scientific">Nitratidesulfovibrio oxamicus</name>
    <dbReference type="NCBI Taxonomy" id="32016"/>
    <lineage>
        <taxon>Bacteria</taxon>
        <taxon>Pseudomonadati</taxon>
        <taxon>Thermodesulfobacteriota</taxon>
        <taxon>Desulfovibrionia</taxon>
        <taxon>Desulfovibrionales</taxon>
        <taxon>Desulfovibrionaceae</taxon>
        <taxon>Nitratidesulfovibrio</taxon>
    </lineage>
</organism>
<evidence type="ECO:0000313" key="4">
    <source>
        <dbReference type="Proteomes" id="UP001194469"/>
    </source>
</evidence>
<dbReference type="InterPro" id="IPR048520">
    <property type="entry name" value="LarA_C"/>
</dbReference>
<dbReference type="PANTHER" id="PTHR33171:SF17">
    <property type="entry name" value="LARA-LIKE N-TERMINAL DOMAIN-CONTAINING PROTEIN"/>
    <property type="match status" value="1"/>
</dbReference>
<feature type="domain" description="LarA-like N-terminal" evidence="1">
    <location>
        <begin position="7"/>
        <end position="207"/>
    </location>
</feature>
<dbReference type="Pfam" id="PF21113">
    <property type="entry name" value="LarA_C"/>
    <property type="match status" value="1"/>
</dbReference>
<comment type="caution">
    <text evidence="3">The sequence shown here is derived from an EMBL/GenBank/DDBJ whole genome shotgun (WGS) entry which is preliminary data.</text>
</comment>
<reference evidence="3 4" key="1">
    <citation type="submission" date="2019-08" db="EMBL/GenBank/DDBJ databases">
        <authorList>
            <person name="Luo N."/>
        </authorList>
    </citation>
    <scope>NUCLEOTIDE SEQUENCE [LARGE SCALE GENOMIC DNA]</scope>
    <source>
        <strain evidence="3 4">NCIMB 9442</strain>
    </source>
</reference>
<protein>
    <submittedName>
        <fullName evidence="3">Nickel-dependent lactate racemase</fullName>
    </submittedName>
</protein>